<dbReference type="EMBL" id="JAXCGZ010011405">
    <property type="protein sequence ID" value="KAK7074945.1"/>
    <property type="molecule type" value="Genomic_DNA"/>
</dbReference>
<protein>
    <submittedName>
        <fullName evidence="1">Uncharacterized protein</fullName>
    </submittedName>
</protein>
<keyword evidence="2" id="KW-1185">Reference proteome</keyword>
<accession>A0AAN8XA17</accession>
<organism evidence="1 2">
    <name type="scientific">Halocaridina rubra</name>
    <name type="common">Hawaiian red shrimp</name>
    <dbReference type="NCBI Taxonomy" id="373956"/>
    <lineage>
        <taxon>Eukaryota</taxon>
        <taxon>Metazoa</taxon>
        <taxon>Ecdysozoa</taxon>
        <taxon>Arthropoda</taxon>
        <taxon>Crustacea</taxon>
        <taxon>Multicrustacea</taxon>
        <taxon>Malacostraca</taxon>
        <taxon>Eumalacostraca</taxon>
        <taxon>Eucarida</taxon>
        <taxon>Decapoda</taxon>
        <taxon>Pleocyemata</taxon>
        <taxon>Caridea</taxon>
        <taxon>Atyoidea</taxon>
        <taxon>Atyidae</taxon>
        <taxon>Halocaridina</taxon>
    </lineage>
</organism>
<evidence type="ECO:0000313" key="1">
    <source>
        <dbReference type="EMBL" id="KAK7074945.1"/>
    </source>
</evidence>
<comment type="caution">
    <text evidence="1">The sequence shown here is derived from an EMBL/GenBank/DDBJ whole genome shotgun (WGS) entry which is preliminary data.</text>
</comment>
<name>A0AAN8XA17_HALRR</name>
<dbReference type="AlphaFoldDB" id="A0AAN8XA17"/>
<proteinExistence type="predicted"/>
<sequence>MAEDVSTLLEGVISSQPPNCHLVMIGGSTDTSFFNEFLRRRVETKLGVVLIDTARMTNSSELQDNAQLTEIFTGETTTSCRMLIIAFSYSESDDILE</sequence>
<evidence type="ECO:0000313" key="2">
    <source>
        <dbReference type="Proteomes" id="UP001381693"/>
    </source>
</evidence>
<gene>
    <name evidence="1" type="ORF">SK128_004360</name>
</gene>
<dbReference type="Proteomes" id="UP001381693">
    <property type="component" value="Unassembled WGS sequence"/>
</dbReference>
<reference evidence="1 2" key="1">
    <citation type="submission" date="2023-11" db="EMBL/GenBank/DDBJ databases">
        <title>Halocaridina rubra genome assembly.</title>
        <authorList>
            <person name="Smith C."/>
        </authorList>
    </citation>
    <scope>NUCLEOTIDE SEQUENCE [LARGE SCALE GENOMIC DNA]</scope>
    <source>
        <strain evidence="1">EP-1</strain>
        <tissue evidence="1">Whole</tissue>
    </source>
</reference>